<dbReference type="Gene3D" id="3.40.50.300">
    <property type="entry name" value="P-loop containing nucleotide triphosphate hydrolases"/>
    <property type="match status" value="1"/>
</dbReference>
<gene>
    <name evidence="1" type="ORF">TK0001_3461</name>
</gene>
<organism evidence="1 2">
    <name type="scientific">Methylorubrum extorquens</name>
    <name type="common">Methylobacterium dichloromethanicum</name>
    <name type="synonym">Methylobacterium extorquens</name>
    <dbReference type="NCBI Taxonomy" id="408"/>
    <lineage>
        <taxon>Bacteria</taxon>
        <taxon>Pseudomonadati</taxon>
        <taxon>Pseudomonadota</taxon>
        <taxon>Alphaproteobacteria</taxon>
        <taxon>Hyphomicrobiales</taxon>
        <taxon>Methylobacteriaceae</taxon>
        <taxon>Methylorubrum</taxon>
    </lineage>
</organism>
<dbReference type="Proteomes" id="UP000233769">
    <property type="component" value="Chromosome tk0001"/>
</dbReference>
<dbReference type="SUPFAM" id="SSF52540">
    <property type="entry name" value="P-loop containing nucleoside triphosphate hydrolases"/>
    <property type="match status" value="1"/>
</dbReference>
<dbReference type="InterPro" id="IPR027417">
    <property type="entry name" value="P-loop_NTPase"/>
</dbReference>
<protein>
    <recommendedName>
        <fullName evidence="3">Uridine kinase</fullName>
    </recommendedName>
</protein>
<sequence>MSAPFVLAVSGPPGSGKTTLSHALSERFGGAPVLAYDAYEEITGWPPERVAAWLAGGAPLDAVPVPGLAEDLARLRRGEPVPDRERGGTLRLSRRAARPVIVLDTLLGRAHPGTGAQIDHLVWLDLPLDVALARKLRSFTEAAGRDPTAAPGLLEALDAYLGRYDALLHPTYALQRERVRPAADQILGAGTLAAHLDAIQSAIQSTLHATLTALPTPTA</sequence>
<accession>A0A2N9ARX8</accession>
<proteinExistence type="predicted"/>
<reference evidence="2" key="1">
    <citation type="submission" date="2017-10" db="EMBL/GenBank/DDBJ databases">
        <authorList>
            <person name="Regsiter A."/>
            <person name="William W."/>
        </authorList>
    </citation>
    <scope>NUCLEOTIDE SEQUENCE [LARGE SCALE GENOMIC DNA]</scope>
</reference>
<dbReference type="EMBL" id="LT962688">
    <property type="protein sequence ID" value="SOR30063.1"/>
    <property type="molecule type" value="Genomic_DNA"/>
</dbReference>
<evidence type="ECO:0000313" key="2">
    <source>
        <dbReference type="Proteomes" id="UP000233769"/>
    </source>
</evidence>
<dbReference type="AlphaFoldDB" id="A0A2N9ARX8"/>
<evidence type="ECO:0000313" key="1">
    <source>
        <dbReference type="EMBL" id="SOR30063.1"/>
    </source>
</evidence>
<name>A0A2N9ARX8_METEX</name>
<evidence type="ECO:0008006" key="3">
    <source>
        <dbReference type="Google" id="ProtNLM"/>
    </source>
</evidence>